<gene>
    <name evidence="2" type="ORF">FJ651_03135</name>
</gene>
<dbReference type="AlphaFoldDB" id="A0A506PRL2"/>
<feature type="chain" id="PRO_5021266436" description="Aspartyl-tRNA synthetase" evidence="1">
    <location>
        <begin position="31"/>
        <end position="251"/>
    </location>
</feature>
<protein>
    <recommendedName>
        <fullName evidence="4">Aspartyl-tRNA synthetase</fullName>
    </recommendedName>
</protein>
<dbReference type="RefSeq" id="WP_140988937.1">
    <property type="nucleotide sequence ID" value="NZ_VHIQ01000001.1"/>
</dbReference>
<accession>A0A506PRL2</accession>
<evidence type="ECO:0000313" key="2">
    <source>
        <dbReference type="EMBL" id="TPV35927.1"/>
    </source>
</evidence>
<feature type="signal peptide" evidence="1">
    <location>
        <begin position="1"/>
        <end position="30"/>
    </location>
</feature>
<comment type="caution">
    <text evidence="2">The sequence shown here is derived from an EMBL/GenBank/DDBJ whole genome shotgun (WGS) entry which is preliminary data.</text>
</comment>
<evidence type="ECO:0000313" key="3">
    <source>
        <dbReference type="Proteomes" id="UP000317332"/>
    </source>
</evidence>
<proteinExistence type="predicted"/>
<dbReference type="Proteomes" id="UP000317332">
    <property type="component" value="Unassembled WGS sequence"/>
</dbReference>
<evidence type="ECO:0000256" key="1">
    <source>
        <dbReference type="SAM" id="SignalP"/>
    </source>
</evidence>
<dbReference type="InterPro" id="IPR045444">
    <property type="entry name" value="DUF6503"/>
</dbReference>
<dbReference type="OrthoDB" id="1489248at2"/>
<sequence length="251" mass="29162">MSQSKCILKCKLVLLFSLLFWIISLNPSNAQNINAEQLIKASINYHDPELNWKTFKDTLIVEMTTPNQTPRVSKVHINNLNNDFYLKVEKDGNNFSYNIASNKCDMTLNGNSNFNESDAKKFNLNCDRGNMLKNYYTYLYGMPMKILDPGAIISNKVERKSFHGKDYLVIIVSYSPEVGSDIWFFYFNPKNYALEAYQFFKSDDNGKIITDTGEYILFEGETIINDIKLPKIRKWYYNKNNQYLGTDTLTN</sequence>
<organism evidence="2 3">
    <name type="scientific">Paucihalobacter ruber</name>
    <dbReference type="NCBI Taxonomy" id="2567861"/>
    <lineage>
        <taxon>Bacteria</taxon>
        <taxon>Pseudomonadati</taxon>
        <taxon>Bacteroidota</taxon>
        <taxon>Flavobacteriia</taxon>
        <taxon>Flavobacteriales</taxon>
        <taxon>Flavobacteriaceae</taxon>
        <taxon>Paucihalobacter</taxon>
    </lineage>
</organism>
<keyword evidence="1" id="KW-0732">Signal</keyword>
<dbReference type="Pfam" id="PF20113">
    <property type="entry name" value="DUF6503"/>
    <property type="match status" value="1"/>
</dbReference>
<name>A0A506PRL2_9FLAO</name>
<dbReference type="EMBL" id="VHIQ01000001">
    <property type="protein sequence ID" value="TPV35927.1"/>
    <property type="molecule type" value="Genomic_DNA"/>
</dbReference>
<keyword evidence="3" id="KW-1185">Reference proteome</keyword>
<evidence type="ECO:0008006" key="4">
    <source>
        <dbReference type="Google" id="ProtNLM"/>
    </source>
</evidence>
<reference evidence="2 3" key="1">
    <citation type="submission" date="2019-06" db="EMBL/GenBank/DDBJ databases">
        <title>Flavobacteriaceae Paucihalobacterium erythroidium CWB-1, complete genome.</title>
        <authorList>
            <person name="Wu S."/>
        </authorList>
    </citation>
    <scope>NUCLEOTIDE SEQUENCE [LARGE SCALE GENOMIC DNA]</scope>
    <source>
        <strain evidence="2 3">CWB-1</strain>
    </source>
</reference>